<dbReference type="NCBIfam" id="TIGR00654">
    <property type="entry name" value="PhzF_family"/>
    <property type="match status" value="1"/>
</dbReference>
<name>A0A1I3XMA6_9HYPH</name>
<dbReference type="PANTHER" id="PTHR13774:SF32">
    <property type="entry name" value="ANTISENSE-ENHANCING SEQUENCE 1"/>
    <property type="match status" value="1"/>
</dbReference>
<comment type="similarity">
    <text evidence="1">Belongs to the PhzF family.</text>
</comment>
<accession>A0A1I3XMA6</accession>
<keyword evidence="3" id="KW-1185">Reference proteome</keyword>
<dbReference type="GO" id="GO:0016853">
    <property type="term" value="F:isomerase activity"/>
    <property type="evidence" value="ECO:0007669"/>
    <property type="project" value="UniProtKB-KW"/>
</dbReference>
<dbReference type="RefSeq" id="WP_093517928.1">
    <property type="nucleotide sequence ID" value="NZ_FOSK01000003.1"/>
</dbReference>
<dbReference type="Gene3D" id="3.10.310.10">
    <property type="entry name" value="Diaminopimelate Epimerase, Chain A, domain 1"/>
    <property type="match status" value="2"/>
</dbReference>
<keyword evidence="2" id="KW-0413">Isomerase</keyword>
<organism evidence="2 3">
    <name type="scientific">Pseudovibrio ascidiaceicola</name>
    <dbReference type="NCBI Taxonomy" id="285279"/>
    <lineage>
        <taxon>Bacteria</taxon>
        <taxon>Pseudomonadati</taxon>
        <taxon>Pseudomonadota</taxon>
        <taxon>Alphaproteobacteria</taxon>
        <taxon>Hyphomicrobiales</taxon>
        <taxon>Stappiaceae</taxon>
        <taxon>Pseudovibrio</taxon>
    </lineage>
</organism>
<sequence length="304" mass="33060">MARPYALLDVFTDKALAGNPLAVVLDAKGLSDAQMQQIACEFNLSETVFVLPPDNIAHNASIRIFTPSMELPFAGHPTVGTAVLMAENRFGAPDNDMDALVLLEEKVGLVRCAVALQKDKATSAEFDVPRLPKPAQKLGEKDVIAAALSLEPNEITFENHKPKAWEAGLPFAFVPVADMDAINRIQPVHKYWEEAFGTIDHNNAFAYCRQTIHVDSAFHARMVYLENGLPREDAATGSAVAAFAGSIAEFDQPLDGTHKYLIEQGFKMGRPSSISLEMEMRSGAIHAHRIGGQAVILARGELLL</sequence>
<evidence type="ECO:0000313" key="3">
    <source>
        <dbReference type="Proteomes" id="UP000199598"/>
    </source>
</evidence>
<evidence type="ECO:0000313" key="2">
    <source>
        <dbReference type="EMBL" id="SFK20660.1"/>
    </source>
</evidence>
<reference evidence="2 3" key="1">
    <citation type="submission" date="2016-10" db="EMBL/GenBank/DDBJ databases">
        <authorList>
            <person name="Varghese N."/>
            <person name="Submissions S."/>
        </authorList>
    </citation>
    <scope>NUCLEOTIDE SEQUENCE [LARGE SCALE GENOMIC DNA]</scope>
    <source>
        <strain evidence="2 3">DSM 16392</strain>
    </source>
</reference>
<comment type="caution">
    <text evidence="2">The sequence shown here is derived from an EMBL/GenBank/DDBJ whole genome shotgun (WGS) entry which is preliminary data.</text>
</comment>
<gene>
    <name evidence="2" type="ORF">SAMN04488518_10325</name>
</gene>
<dbReference type="EMBL" id="FOSK01000003">
    <property type="protein sequence ID" value="SFK20660.1"/>
    <property type="molecule type" value="Genomic_DNA"/>
</dbReference>
<evidence type="ECO:0000256" key="1">
    <source>
        <dbReference type="ARBA" id="ARBA00008270"/>
    </source>
</evidence>
<dbReference type="Proteomes" id="UP000199598">
    <property type="component" value="Unassembled WGS sequence"/>
</dbReference>
<protein>
    <submittedName>
        <fullName evidence="2">Trans-2,3-dihydro-3-hydroxyanthranilate isomerase</fullName>
    </submittedName>
</protein>
<dbReference type="PANTHER" id="PTHR13774">
    <property type="entry name" value="PHENAZINE BIOSYNTHESIS PROTEIN"/>
    <property type="match status" value="1"/>
</dbReference>
<dbReference type="Pfam" id="PF02567">
    <property type="entry name" value="PhzC-PhzF"/>
    <property type="match status" value="1"/>
</dbReference>
<dbReference type="InterPro" id="IPR003719">
    <property type="entry name" value="Phenazine_PhzF-like"/>
</dbReference>
<proteinExistence type="inferred from homology"/>
<dbReference type="PIRSF" id="PIRSF016184">
    <property type="entry name" value="PhzC_PhzF"/>
    <property type="match status" value="1"/>
</dbReference>
<dbReference type="SUPFAM" id="SSF54506">
    <property type="entry name" value="Diaminopimelate epimerase-like"/>
    <property type="match status" value="1"/>
</dbReference>